<dbReference type="Gene3D" id="3.40.190.290">
    <property type="match status" value="1"/>
</dbReference>
<evidence type="ECO:0000256" key="2">
    <source>
        <dbReference type="ARBA" id="ARBA00023015"/>
    </source>
</evidence>
<proteinExistence type="inferred from homology"/>
<dbReference type="Gene3D" id="1.10.10.10">
    <property type="entry name" value="Winged helix-like DNA-binding domain superfamily/Winged helix DNA-binding domain"/>
    <property type="match status" value="1"/>
</dbReference>
<dbReference type="InterPro" id="IPR005119">
    <property type="entry name" value="LysR_subst-bd"/>
</dbReference>
<evidence type="ECO:0000256" key="4">
    <source>
        <dbReference type="ARBA" id="ARBA00023163"/>
    </source>
</evidence>
<dbReference type="Pfam" id="PF00126">
    <property type="entry name" value="HTH_1"/>
    <property type="match status" value="1"/>
</dbReference>
<dbReference type="SUPFAM" id="SSF46785">
    <property type="entry name" value="Winged helix' DNA-binding domain"/>
    <property type="match status" value="1"/>
</dbReference>
<dbReference type="PANTHER" id="PTHR30537">
    <property type="entry name" value="HTH-TYPE TRANSCRIPTIONAL REGULATOR"/>
    <property type="match status" value="1"/>
</dbReference>
<comment type="similarity">
    <text evidence="1">Belongs to the LysR transcriptional regulatory family.</text>
</comment>
<dbReference type="Proteomes" id="UP001139410">
    <property type="component" value="Unassembled WGS sequence"/>
</dbReference>
<name>A0A9X1QKX4_9SPHN</name>
<sequence>MDRIDAMKVFIAALDEGSLAGAGRLLKRSPAAVSRAIAFLEAHVGVELLHRTTRSIRLSEAGERYAVACRRILTELEEAEILAVGEKSAPRGLLTLSAPPIGGEDILRPIVDEFLDAYPMVSARLLLLDRTVNLVEEGVDVALRVAQLPDSSLIATKVGSDVRRVVVASPEYLASRLPIVEPADLAGHEIIAFTNFGLDSWSFAPPAGSTIPRTVSFTPRLTVNSVRAAMASAIRGRGLTRLYSYHVAEAVKNGELKVVMASAEYPALPVHLLTPKGRVSVPKVRAFLDFAAPRLRSIFSRLANEARALSSFDYAER</sequence>
<organism evidence="6 7">
    <name type="scientific">Sphingomonas cremea</name>
    <dbReference type="NCBI Taxonomy" id="2904799"/>
    <lineage>
        <taxon>Bacteria</taxon>
        <taxon>Pseudomonadati</taxon>
        <taxon>Pseudomonadota</taxon>
        <taxon>Alphaproteobacteria</taxon>
        <taxon>Sphingomonadales</taxon>
        <taxon>Sphingomonadaceae</taxon>
        <taxon>Sphingomonas</taxon>
    </lineage>
</organism>
<evidence type="ECO:0000256" key="3">
    <source>
        <dbReference type="ARBA" id="ARBA00023125"/>
    </source>
</evidence>
<dbReference type="GO" id="GO:0043565">
    <property type="term" value="F:sequence-specific DNA binding"/>
    <property type="evidence" value="ECO:0007669"/>
    <property type="project" value="TreeGrafter"/>
</dbReference>
<dbReference type="InterPro" id="IPR036388">
    <property type="entry name" value="WH-like_DNA-bd_sf"/>
</dbReference>
<evidence type="ECO:0000259" key="5">
    <source>
        <dbReference type="PROSITE" id="PS50931"/>
    </source>
</evidence>
<evidence type="ECO:0000313" key="7">
    <source>
        <dbReference type="Proteomes" id="UP001139410"/>
    </source>
</evidence>
<dbReference type="CDD" id="cd08471">
    <property type="entry name" value="PBP2_CrgA_like_2"/>
    <property type="match status" value="1"/>
</dbReference>
<dbReference type="AlphaFoldDB" id="A0A9X1QKX4"/>
<dbReference type="Pfam" id="PF03466">
    <property type="entry name" value="LysR_substrate"/>
    <property type="match status" value="1"/>
</dbReference>
<keyword evidence="4" id="KW-0804">Transcription</keyword>
<feature type="domain" description="HTH lysR-type" evidence="5">
    <location>
        <begin position="1"/>
        <end position="59"/>
    </location>
</feature>
<comment type="caution">
    <text evidence="6">The sequence shown here is derived from an EMBL/GenBank/DDBJ whole genome shotgun (WGS) entry which is preliminary data.</text>
</comment>
<dbReference type="SUPFAM" id="SSF53850">
    <property type="entry name" value="Periplasmic binding protein-like II"/>
    <property type="match status" value="1"/>
</dbReference>
<dbReference type="InterPro" id="IPR000847">
    <property type="entry name" value="LysR_HTH_N"/>
</dbReference>
<dbReference type="PANTHER" id="PTHR30537:SF5">
    <property type="entry name" value="HTH-TYPE TRANSCRIPTIONAL ACTIVATOR TTDR-RELATED"/>
    <property type="match status" value="1"/>
</dbReference>
<dbReference type="RefSeq" id="WP_235067052.1">
    <property type="nucleotide sequence ID" value="NZ_JAKFGM010000001.1"/>
</dbReference>
<evidence type="ECO:0000256" key="1">
    <source>
        <dbReference type="ARBA" id="ARBA00009437"/>
    </source>
</evidence>
<dbReference type="GO" id="GO:0003700">
    <property type="term" value="F:DNA-binding transcription factor activity"/>
    <property type="evidence" value="ECO:0007669"/>
    <property type="project" value="InterPro"/>
</dbReference>
<dbReference type="InterPro" id="IPR036390">
    <property type="entry name" value="WH_DNA-bd_sf"/>
</dbReference>
<gene>
    <name evidence="6" type="ORF">LVY65_05890</name>
</gene>
<dbReference type="PROSITE" id="PS50931">
    <property type="entry name" value="HTH_LYSR"/>
    <property type="match status" value="1"/>
</dbReference>
<keyword evidence="3" id="KW-0238">DNA-binding</keyword>
<dbReference type="InterPro" id="IPR058163">
    <property type="entry name" value="LysR-type_TF_proteobact-type"/>
</dbReference>
<protein>
    <submittedName>
        <fullName evidence="6">LysR family transcriptional regulator</fullName>
    </submittedName>
</protein>
<keyword evidence="7" id="KW-1185">Reference proteome</keyword>
<keyword evidence="2" id="KW-0805">Transcription regulation</keyword>
<dbReference type="EMBL" id="JAKFGM010000001">
    <property type="protein sequence ID" value="MCF2514596.1"/>
    <property type="molecule type" value="Genomic_DNA"/>
</dbReference>
<dbReference type="FunFam" id="1.10.10.10:FF:000001">
    <property type="entry name" value="LysR family transcriptional regulator"/>
    <property type="match status" value="1"/>
</dbReference>
<dbReference type="GO" id="GO:0006351">
    <property type="term" value="P:DNA-templated transcription"/>
    <property type="evidence" value="ECO:0007669"/>
    <property type="project" value="TreeGrafter"/>
</dbReference>
<accession>A0A9X1QKX4</accession>
<evidence type="ECO:0000313" key="6">
    <source>
        <dbReference type="EMBL" id="MCF2514596.1"/>
    </source>
</evidence>
<reference evidence="6" key="1">
    <citation type="submission" date="2022-01" db="EMBL/GenBank/DDBJ databases">
        <authorList>
            <person name="Jo J.-H."/>
            <person name="Im W.-T."/>
        </authorList>
    </citation>
    <scope>NUCLEOTIDE SEQUENCE</scope>
    <source>
        <strain evidence="6">G124</strain>
    </source>
</reference>